<evidence type="ECO:0000313" key="8">
    <source>
        <dbReference type="EMBL" id="KIW11385.1"/>
    </source>
</evidence>
<feature type="transmembrane region" description="Helical" evidence="7">
    <location>
        <begin position="214"/>
        <end position="236"/>
    </location>
</feature>
<evidence type="ECO:0000256" key="7">
    <source>
        <dbReference type="SAM" id="Phobius"/>
    </source>
</evidence>
<comment type="similarity">
    <text evidence="6">Belongs to the major facilitator superfamily. Allantoate permease family.</text>
</comment>
<feature type="transmembrane region" description="Helical" evidence="7">
    <location>
        <begin position="120"/>
        <end position="139"/>
    </location>
</feature>
<feature type="transmembrane region" description="Helical" evidence="7">
    <location>
        <begin position="180"/>
        <end position="202"/>
    </location>
</feature>
<feature type="transmembrane region" description="Helical" evidence="7">
    <location>
        <begin position="286"/>
        <end position="309"/>
    </location>
</feature>
<comment type="subcellular location">
    <subcellularLocation>
        <location evidence="1">Membrane</location>
        <topology evidence="1">Multi-pass membrane protein</topology>
    </subcellularLocation>
</comment>
<dbReference type="InterPro" id="IPR036259">
    <property type="entry name" value="MFS_trans_sf"/>
</dbReference>
<evidence type="ECO:0000256" key="4">
    <source>
        <dbReference type="ARBA" id="ARBA00022989"/>
    </source>
</evidence>
<keyword evidence="3 7" id="KW-0812">Transmembrane</keyword>
<reference evidence="8 9" key="1">
    <citation type="submission" date="2015-01" db="EMBL/GenBank/DDBJ databases">
        <title>The Genome Sequence of Exophiala spinifera CBS89968.</title>
        <authorList>
            <consortium name="The Broad Institute Genomics Platform"/>
            <person name="Cuomo C."/>
            <person name="de Hoog S."/>
            <person name="Gorbushina A."/>
            <person name="Stielow B."/>
            <person name="Teixiera M."/>
            <person name="Abouelleil A."/>
            <person name="Chapman S.B."/>
            <person name="Priest M."/>
            <person name="Young S.K."/>
            <person name="Wortman J."/>
            <person name="Nusbaum C."/>
            <person name="Birren B."/>
        </authorList>
    </citation>
    <scope>NUCLEOTIDE SEQUENCE [LARGE SCALE GENOMIC DNA]</scope>
    <source>
        <strain evidence="8 9">CBS 89968</strain>
    </source>
</reference>
<dbReference type="GO" id="GO:0016020">
    <property type="term" value="C:membrane"/>
    <property type="evidence" value="ECO:0007669"/>
    <property type="project" value="UniProtKB-SubCell"/>
</dbReference>
<proteinExistence type="inferred from homology"/>
<feature type="transmembrane region" description="Helical" evidence="7">
    <location>
        <begin position="420"/>
        <end position="442"/>
    </location>
</feature>
<dbReference type="OrthoDB" id="3639251at2759"/>
<dbReference type="Gene3D" id="1.20.1250.20">
    <property type="entry name" value="MFS general substrate transporter like domains"/>
    <property type="match status" value="1"/>
</dbReference>
<dbReference type="HOGENOM" id="CLU_001265_4_2_1"/>
<keyword evidence="9" id="KW-1185">Reference proteome</keyword>
<evidence type="ECO:0000256" key="6">
    <source>
        <dbReference type="ARBA" id="ARBA00037968"/>
    </source>
</evidence>
<evidence type="ECO:0008006" key="10">
    <source>
        <dbReference type="Google" id="ProtNLM"/>
    </source>
</evidence>
<feature type="transmembrane region" description="Helical" evidence="7">
    <location>
        <begin position="359"/>
        <end position="377"/>
    </location>
</feature>
<dbReference type="PANTHER" id="PTHR43791:SF39">
    <property type="entry name" value="TRANSPORTER LIZ1_SEO1, PUTATIVE (AFU_ORTHOLOGUE AFUA_3G00980)-RELATED"/>
    <property type="match status" value="1"/>
</dbReference>
<dbReference type="InterPro" id="IPR011701">
    <property type="entry name" value="MFS"/>
</dbReference>
<feature type="transmembrane region" description="Helical" evidence="7">
    <location>
        <begin position="93"/>
        <end position="113"/>
    </location>
</feature>
<gene>
    <name evidence="8" type="ORF">PV08_10685</name>
</gene>
<accession>A0A0D2AYA0</accession>
<evidence type="ECO:0000256" key="2">
    <source>
        <dbReference type="ARBA" id="ARBA00022448"/>
    </source>
</evidence>
<dbReference type="AlphaFoldDB" id="A0A0D2AYA0"/>
<keyword evidence="5 7" id="KW-0472">Membrane</keyword>
<dbReference type="RefSeq" id="XP_016231601.1">
    <property type="nucleotide sequence ID" value="XM_016384999.1"/>
</dbReference>
<dbReference type="GO" id="GO:0022857">
    <property type="term" value="F:transmembrane transporter activity"/>
    <property type="evidence" value="ECO:0007669"/>
    <property type="project" value="InterPro"/>
</dbReference>
<dbReference type="PANTHER" id="PTHR43791">
    <property type="entry name" value="PERMEASE-RELATED"/>
    <property type="match status" value="1"/>
</dbReference>
<dbReference type="EMBL" id="KN847499">
    <property type="protein sequence ID" value="KIW11385.1"/>
    <property type="molecule type" value="Genomic_DNA"/>
</dbReference>
<organism evidence="8 9">
    <name type="scientific">Exophiala spinifera</name>
    <dbReference type="NCBI Taxonomy" id="91928"/>
    <lineage>
        <taxon>Eukaryota</taxon>
        <taxon>Fungi</taxon>
        <taxon>Dikarya</taxon>
        <taxon>Ascomycota</taxon>
        <taxon>Pezizomycotina</taxon>
        <taxon>Eurotiomycetes</taxon>
        <taxon>Chaetothyriomycetidae</taxon>
        <taxon>Chaetothyriales</taxon>
        <taxon>Herpotrichiellaceae</taxon>
        <taxon>Exophiala</taxon>
    </lineage>
</organism>
<keyword evidence="4 7" id="KW-1133">Transmembrane helix</keyword>
<evidence type="ECO:0000256" key="3">
    <source>
        <dbReference type="ARBA" id="ARBA00022692"/>
    </source>
</evidence>
<evidence type="ECO:0000256" key="5">
    <source>
        <dbReference type="ARBA" id="ARBA00023136"/>
    </source>
</evidence>
<evidence type="ECO:0000256" key="1">
    <source>
        <dbReference type="ARBA" id="ARBA00004141"/>
    </source>
</evidence>
<feature type="transmembrane region" description="Helical" evidence="7">
    <location>
        <begin position="329"/>
        <end position="347"/>
    </location>
</feature>
<evidence type="ECO:0000313" key="9">
    <source>
        <dbReference type="Proteomes" id="UP000053328"/>
    </source>
</evidence>
<dbReference type="SUPFAM" id="SSF103473">
    <property type="entry name" value="MFS general substrate transporter"/>
    <property type="match status" value="1"/>
</dbReference>
<dbReference type="Proteomes" id="UP000053328">
    <property type="component" value="Unassembled WGS sequence"/>
</dbReference>
<keyword evidence="2" id="KW-0813">Transport</keyword>
<protein>
    <recommendedName>
        <fullName evidence="10">Major facilitator superfamily (MFS) profile domain-containing protein</fullName>
    </recommendedName>
</protein>
<dbReference type="FunFam" id="1.20.1250.20:FF:000065">
    <property type="entry name" value="Putative MFS pantothenate transporter"/>
    <property type="match status" value="1"/>
</dbReference>
<name>A0A0D2AYA0_9EURO</name>
<dbReference type="GeneID" id="27337768"/>
<feature type="transmembrane region" description="Helical" evidence="7">
    <location>
        <begin position="389"/>
        <end position="408"/>
    </location>
</feature>
<dbReference type="VEuPathDB" id="FungiDB:PV08_10685"/>
<dbReference type="Pfam" id="PF07690">
    <property type="entry name" value="MFS_1"/>
    <property type="match status" value="1"/>
</dbReference>
<feature type="transmembrane region" description="Helical" evidence="7">
    <location>
        <begin position="145"/>
        <end position="168"/>
    </location>
</feature>
<sequence>MPLESVKDNVQRKDIEYVRPSSGERQTWRSYLWDSWDKSPEERRLIFKKLDLTLMSFGCLGTFIKYIDRSNLNSAFVSGMKEDLSLYGNELNYANTAFAVANILGLWPCNLLLTRSNPKWFIPMLEIGWTLCTFVQAAMSKPIHMYVLRFILGLFETGHYSAVVYLCGGWYQKTELARRLAIINCATAIGPMFSSYLQAAAYTGLNGVHGMAGWQWLFIIDGVISVGIIIPQIFFFPDVPARQKPDFVFTEKEIELARDRNPKEGRVKQGKFTWAQVKRWLLTPDIWMLWVISICNSVGQQVAPSMSFWLKAWNTIEPNSYSVAQINNYTTPIQAVIIVVTLFMCWSSDTWLKGRRWPMLVLGGVQNAVVCLILAGTPVFPRNRAFRWFLYYNCGWAQASNSMFWAWTQDTLAGDPGLRAWGSAGLNVWAWTAIATIPLGAFKTTDQPAVIVGNYTAAGFLFLLAGTAIALAYIQHKRTQKYPGYEVGVSAAQRGRENSGGVEEAAVETVPVSLSKV</sequence>
<feature type="transmembrane region" description="Helical" evidence="7">
    <location>
        <begin position="454"/>
        <end position="474"/>
    </location>
</feature>